<keyword evidence="3" id="KW-0067">ATP-binding</keyword>
<dbReference type="Gene3D" id="3.40.50.300">
    <property type="entry name" value="P-loop containing nucleotide triphosphate hydrolases"/>
    <property type="match status" value="3"/>
</dbReference>
<dbReference type="RefSeq" id="WP_324692696.1">
    <property type="nucleotide sequence ID" value="NZ_JAYMYJ010000008.1"/>
</dbReference>
<sequence length="894" mass="101092">MTDQQHIKVIAEEALHTFDEIAAKAELGYKAACSNACEAPFASVNSFTTPNAANRIGQIFSSNREGYHLLLKEPAIARIVVEDEDGHQRTIYISRKYTVPMGDSIELASYKTAFGRLAALDVCDELTVEIGDQKTTFTLLEKSGFRPVSRDNKWDSERSVFEGEDYGPITVSSLLDWLSSQGFTDSAAELEALLAGSGEVELLEGLHHEVRISMGLRDQPILDKFQDEIFRLPLDSQLLILGPPGTGKTTTLIRRLGQKIDPELLDSYEKAKVRKIMDSKVDYSSHWLMFTPTDLLKHYVKEAFNREQIPASDQRIRTWDSYRSELARNVLGILQSATAEGKFIYKPNLQLLLLAVGTYPNEWFDSFSQFHAERIYGQLQQGISLLKSLRTESNASIIDKLETIVSDATPATLIRAYQAIEPVEADIAKLLTNLKSVSDKNIRTGLVTSFNKNKKFLRELATFLDDLKADEESEDNDEDFDDENVENLPSTTTTSEQKAEKAYNQVIRSLARYKFLKRNIPKGSRLAKIQNWLADNLPSDKMLVTIGENIATQNGLRRFVNPSRRYISDVPASYREFRKQSFKDRNWYQSLPDNNKHIGSMELDGIILLMLKNTRSMLSQSYVSRNVEQPRYSLVKIISDRFQSQVLVDEATDFSSIQLACMANLTHMETNSFFACGDFNQRITTWGVRSLDQVNWVSKGINIKQVQAVYRQSQKLNKFSSHLLQVMGGETENRGSVPTHAMHTGFEPVLVEGCSENKLVVKWLSERIQEVERSVRQMPTIAVLVNHEDEVKPVAEALNELLEDVNLKAVACTEGKSLGEGTEVRVFDVQHIKGLEFEAVFFVGIDRLAAQIPDLFGKYLYVGATRAATYFGMTCDNKLPEVIEPLRDSFREHW</sequence>
<dbReference type="Pfam" id="PF13538">
    <property type="entry name" value="UvrD_C_2"/>
    <property type="match status" value="1"/>
</dbReference>
<keyword evidence="3" id="KW-0547">Nucleotide-binding</keyword>
<evidence type="ECO:0000256" key="1">
    <source>
        <dbReference type="SAM" id="MobiDB-lite"/>
    </source>
</evidence>
<evidence type="ECO:0000313" key="4">
    <source>
        <dbReference type="Proteomes" id="UP001308005"/>
    </source>
</evidence>
<dbReference type="Proteomes" id="UP001308005">
    <property type="component" value="Unassembled WGS sequence"/>
</dbReference>
<feature type="region of interest" description="Disordered" evidence="1">
    <location>
        <begin position="471"/>
        <end position="499"/>
    </location>
</feature>
<accession>A0ABU6CTT4</accession>
<feature type="compositionally biased region" description="Acidic residues" evidence="1">
    <location>
        <begin position="471"/>
        <end position="485"/>
    </location>
</feature>
<dbReference type="PANTHER" id="PTHR11070">
    <property type="entry name" value="UVRD / RECB / PCRA DNA HELICASE FAMILY MEMBER"/>
    <property type="match status" value="1"/>
</dbReference>
<keyword evidence="3" id="KW-0347">Helicase</keyword>
<keyword evidence="3" id="KW-0378">Hydrolase</keyword>
<gene>
    <name evidence="3" type="ORF">VSS37_00790</name>
</gene>
<dbReference type="InterPro" id="IPR027417">
    <property type="entry name" value="P-loop_NTPase"/>
</dbReference>
<reference evidence="4" key="1">
    <citation type="submission" date="2023-07" db="EMBL/GenBank/DDBJ databases">
        <title>The carbon used by Thiothrix.</title>
        <authorList>
            <person name="Chen L."/>
        </authorList>
    </citation>
    <scope>NUCLEOTIDE SEQUENCE [LARGE SCALE GENOMIC DNA]</scope>
</reference>
<proteinExistence type="predicted"/>
<comment type="caution">
    <text evidence="3">The sequence shown here is derived from an EMBL/GenBank/DDBJ whole genome shotgun (WGS) entry which is preliminary data.</text>
</comment>
<dbReference type="InterPro" id="IPR027785">
    <property type="entry name" value="UvrD-like_helicase_C"/>
</dbReference>
<dbReference type="GO" id="GO:0004386">
    <property type="term" value="F:helicase activity"/>
    <property type="evidence" value="ECO:0007669"/>
    <property type="project" value="UniProtKB-KW"/>
</dbReference>
<feature type="domain" description="UvrD-like helicase C-terminal" evidence="2">
    <location>
        <begin position="824"/>
        <end position="870"/>
    </location>
</feature>
<name>A0ABU6CTT4_9GAMM</name>
<evidence type="ECO:0000259" key="2">
    <source>
        <dbReference type="Pfam" id="PF13538"/>
    </source>
</evidence>
<protein>
    <submittedName>
        <fullName evidence="3">ATP-dependent helicase</fullName>
    </submittedName>
</protein>
<dbReference type="InterPro" id="IPR000212">
    <property type="entry name" value="DNA_helicase_UvrD/REP"/>
</dbReference>
<keyword evidence="4" id="KW-1185">Reference proteome</keyword>
<evidence type="ECO:0000313" key="3">
    <source>
        <dbReference type="EMBL" id="MEB4589503.1"/>
    </source>
</evidence>
<dbReference type="SUPFAM" id="SSF52540">
    <property type="entry name" value="P-loop containing nucleoside triphosphate hydrolases"/>
    <property type="match status" value="1"/>
</dbReference>
<dbReference type="EMBL" id="JAYMYJ010000008">
    <property type="protein sequence ID" value="MEB4589503.1"/>
    <property type="molecule type" value="Genomic_DNA"/>
</dbReference>
<organism evidence="3 4">
    <name type="scientific">Candidatus Thiothrix phosphatis</name>
    <dbReference type="NCBI Taxonomy" id="3112415"/>
    <lineage>
        <taxon>Bacteria</taxon>
        <taxon>Pseudomonadati</taxon>
        <taxon>Pseudomonadota</taxon>
        <taxon>Gammaproteobacteria</taxon>
        <taxon>Thiotrichales</taxon>
        <taxon>Thiotrichaceae</taxon>
        <taxon>Thiothrix</taxon>
    </lineage>
</organism>